<feature type="domain" description="Serine aminopeptidase S33" evidence="1">
    <location>
        <begin position="53"/>
        <end position="302"/>
    </location>
</feature>
<accession>A0A1T5LKW1</accession>
<organism evidence="2 3">
    <name type="scientific">Krasilnikoviella flava</name>
    <dbReference type="NCBI Taxonomy" id="526729"/>
    <lineage>
        <taxon>Bacteria</taxon>
        <taxon>Bacillati</taxon>
        <taxon>Actinomycetota</taxon>
        <taxon>Actinomycetes</taxon>
        <taxon>Micrococcales</taxon>
        <taxon>Promicromonosporaceae</taxon>
        <taxon>Krasilnikoviella</taxon>
    </lineage>
</organism>
<dbReference type="GO" id="GO:0016787">
    <property type="term" value="F:hydrolase activity"/>
    <property type="evidence" value="ECO:0007669"/>
    <property type="project" value="UniProtKB-KW"/>
</dbReference>
<dbReference type="OrthoDB" id="9801217at2"/>
<dbReference type="Proteomes" id="UP000189777">
    <property type="component" value="Unassembled WGS sequence"/>
</dbReference>
<dbReference type="Gene3D" id="3.40.50.1820">
    <property type="entry name" value="alpha/beta hydrolase"/>
    <property type="match status" value="1"/>
</dbReference>
<reference evidence="2 3" key="1">
    <citation type="submission" date="2017-02" db="EMBL/GenBank/DDBJ databases">
        <authorList>
            <person name="Peterson S.W."/>
        </authorList>
    </citation>
    <scope>NUCLEOTIDE SEQUENCE [LARGE SCALE GENOMIC DNA]</scope>
    <source>
        <strain evidence="2 3">DSM 21481</strain>
    </source>
</reference>
<dbReference type="Pfam" id="PF12146">
    <property type="entry name" value="Hydrolase_4"/>
    <property type="match status" value="1"/>
</dbReference>
<dbReference type="InterPro" id="IPR022742">
    <property type="entry name" value="Hydrolase_4"/>
</dbReference>
<dbReference type="EMBL" id="FUZQ01000006">
    <property type="protein sequence ID" value="SKC76118.1"/>
    <property type="molecule type" value="Genomic_DNA"/>
</dbReference>
<evidence type="ECO:0000259" key="1">
    <source>
        <dbReference type="Pfam" id="PF12146"/>
    </source>
</evidence>
<protein>
    <submittedName>
        <fullName evidence="2">Lysophospholipase, alpha-beta hydrolase superfamily</fullName>
    </submittedName>
</protein>
<dbReference type="PANTHER" id="PTHR11614">
    <property type="entry name" value="PHOSPHOLIPASE-RELATED"/>
    <property type="match status" value="1"/>
</dbReference>
<keyword evidence="2" id="KW-0378">Hydrolase</keyword>
<dbReference type="InterPro" id="IPR029058">
    <property type="entry name" value="AB_hydrolase_fold"/>
</dbReference>
<proteinExistence type="predicted"/>
<sequence length="324" mass="34662">MPDAPAAPRPDAGAWREDVLGPDFQARTLPLPRGAEAVLVRHVPSTPGEGGTPARTAVLYVHGFADYFFHPHLAAAVAGRGLAFYAVDLRGHGRAWDAQVTAGGDPNQVRDIAVYAQDLDAAAAAVRAVGHERLVVLGHSTGGLVAPLWAAARPGRADALALNSPWVQLNKPGPVRLAATALVEALGVVAPRAVVNHLDDGYARALHRTHDGEWDFDPAWKPHEPFPVRAAWLRSVLRAQRRLARGLALDIPVLVLTSDRSTADQHLTTDTVLDVAHMRARARRLGDDVTVRTVAGGTHDLALSPRPARDAYLTAVLDWIEALP</sequence>
<dbReference type="RefSeq" id="WP_079575891.1">
    <property type="nucleotide sequence ID" value="NZ_FUZQ01000006.1"/>
</dbReference>
<dbReference type="STRING" id="526729.SAMN04324258_3539"/>
<evidence type="ECO:0000313" key="3">
    <source>
        <dbReference type="Proteomes" id="UP000189777"/>
    </source>
</evidence>
<keyword evidence="3" id="KW-1185">Reference proteome</keyword>
<dbReference type="InterPro" id="IPR051044">
    <property type="entry name" value="MAG_DAG_Lipase"/>
</dbReference>
<dbReference type="SUPFAM" id="SSF53474">
    <property type="entry name" value="alpha/beta-Hydrolases"/>
    <property type="match status" value="1"/>
</dbReference>
<evidence type="ECO:0000313" key="2">
    <source>
        <dbReference type="EMBL" id="SKC76118.1"/>
    </source>
</evidence>
<dbReference type="AlphaFoldDB" id="A0A1T5LKW1"/>
<gene>
    <name evidence="2" type="ORF">SAMN04324258_3539</name>
</gene>
<name>A0A1T5LKW1_9MICO</name>